<feature type="region of interest" description="Disordered" evidence="1">
    <location>
        <begin position="294"/>
        <end position="313"/>
    </location>
</feature>
<dbReference type="GO" id="GO:0043565">
    <property type="term" value="F:sequence-specific DNA binding"/>
    <property type="evidence" value="ECO:0007669"/>
    <property type="project" value="TreeGrafter"/>
</dbReference>
<feature type="compositionally biased region" description="Basic and acidic residues" evidence="1">
    <location>
        <begin position="301"/>
        <end position="311"/>
    </location>
</feature>
<gene>
    <name evidence="3" type="primary">CSB-PGBD3_6</name>
    <name evidence="3" type="ORF">AVEN_52664_1</name>
</gene>
<evidence type="ECO:0000259" key="2">
    <source>
        <dbReference type="Pfam" id="PF13843"/>
    </source>
</evidence>
<dbReference type="OrthoDB" id="6428043at2759"/>
<dbReference type="InterPro" id="IPR029526">
    <property type="entry name" value="PGBD"/>
</dbReference>
<evidence type="ECO:0000256" key="1">
    <source>
        <dbReference type="SAM" id="MobiDB-lite"/>
    </source>
</evidence>
<evidence type="ECO:0000313" key="3">
    <source>
        <dbReference type="EMBL" id="GBL65375.1"/>
    </source>
</evidence>
<evidence type="ECO:0000313" key="4">
    <source>
        <dbReference type="Proteomes" id="UP000499080"/>
    </source>
</evidence>
<organism evidence="3 4">
    <name type="scientific">Araneus ventricosus</name>
    <name type="common">Orbweaver spider</name>
    <name type="synonym">Epeira ventricosa</name>
    <dbReference type="NCBI Taxonomy" id="182803"/>
    <lineage>
        <taxon>Eukaryota</taxon>
        <taxon>Metazoa</taxon>
        <taxon>Ecdysozoa</taxon>
        <taxon>Arthropoda</taxon>
        <taxon>Chelicerata</taxon>
        <taxon>Arachnida</taxon>
        <taxon>Araneae</taxon>
        <taxon>Araneomorphae</taxon>
        <taxon>Entelegynae</taxon>
        <taxon>Araneoidea</taxon>
        <taxon>Araneidae</taxon>
        <taxon>Araneus</taxon>
    </lineage>
</organism>
<dbReference type="EMBL" id="BGPR01077374">
    <property type="protein sequence ID" value="GBL65375.1"/>
    <property type="molecule type" value="Genomic_DNA"/>
</dbReference>
<dbReference type="AlphaFoldDB" id="A0A4Y1ZSK1"/>
<keyword evidence="4" id="KW-1185">Reference proteome</keyword>
<dbReference type="InterPro" id="IPR052638">
    <property type="entry name" value="PiggyBac_TE-derived"/>
</dbReference>
<comment type="caution">
    <text evidence="3">The sequence shown here is derived from an EMBL/GenBank/DDBJ whole genome shotgun (WGS) entry which is preliminary data.</text>
</comment>
<name>A0A4Y1ZSK1_ARAVE</name>
<protein>
    <submittedName>
        <fullName evidence="3">Chimeric ERCC6-PGBD3 protein</fullName>
    </submittedName>
</protein>
<dbReference type="PANTHER" id="PTHR47055:SF3">
    <property type="entry name" value="PHORBOL-ESTER_DAG-TYPE DOMAIN-CONTAINING PROTEIN"/>
    <property type="match status" value="1"/>
</dbReference>
<dbReference type="Proteomes" id="UP000499080">
    <property type="component" value="Unassembled WGS sequence"/>
</dbReference>
<dbReference type="PANTHER" id="PTHR47055">
    <property type="entry name" value="DDE_TNP_1_7 DOMAIN-CONTAINING PROTEIN"/>
    <property type="match status" value="1"/>
</dbReference>
<proteinExistence type="predicted"/>
<dbReference type="Pfam" id="PF13843">
    <property type="entry name" value="DDE_Tnp_1_7"/>
    <property type="match status" value="1"/>
</dbReference>
<feature type="domain" description="PiggyBac transposable element-derived protein" evidence="2">
    <location>
        <begin position="118"/>
        <end position="484"/>
    </location>
</feature>
<reference evidence="3 4" key="1">
    <citation type="journal article" date="2019" name="Sci. Rep.">
        <title>Orb-weaving spider Araneus ventricosus genome elucidates the spidroin gene catalogue.</title>
        <authorList>
            <person name="Kono N."/>
            <person name="Nakamura H."/>
            <person name="Ohtoshi R."/>
            <person name="Moran D.A.P."/>
            <person name="Shinohara A."/>
            <person name="Yoshida Y."/>
            <person name="Fujiwara M."/>
            <person name="Mori M."/>
            <person name="Tomita M."/>
            <person name="Arakawa K."/>
        </authorList>
    </citation>
    <scope>NUCLEOTIDE SEQUENCE [LARGE SCALE GENOMIC DNA]</scope>
</reference>
<accession>A0A4Y1ZSK1</accession>
<sequence>MSRKFLTTEEAFDYLMSLADESDDSDPEMIILPPDPDIVTDDEEIDDACTSIEHGHAIFDEKLQGETAGSIEILKEKNDAEFISTPKWTNRTPKFSSAPESFYNEHHQKITDKISGKSPLELFEMMAEKMIAQAVEESNKYAGQKNNHDFCLKIDEFKQYLGIIFYSGIHILPREKMYWENAPDTGTTLVSQAMSRKRYFDIKKYLHFNDNTAIDSDRYYNVRPIYILLNEALQQFGVFAEHLSIDERMVRYFGRHGCKMYMKGKPVKFGYKLWILSSFDGYPFHIIPYQGAQKENGSENSSERLDKAMKSKKEKKTLSQTVVENLLSVVETPAKHKIYMDNFFTSYDLLVSLRDKRFFATGTVRENRMAKCPLKSSKILGKMDRGTSDRKFDTKNEIAAVRWNDNRVVSLITNFEDTRCFTKVERRMKGGKQKVDVPSCVVSYNKYKNGVDLFDNHMETYSSSIQGKKWYWPLFVNAFETSLVATWKISKFFAPEQALDLLEFRRHITIAYLGLCVPRNIAGRNLSIQQKNPDYLKLQSEHILVKNPNGKQRRCQLKNCTKKH</sequence>